<dbReference type="Pfam" id="PF08447">
    <property type="entry name" value="PAS_3"/>
    <property type="match status" value="1"/>
</dbReference>
<dbReference type="InterPro" id="IPR035965">
    <property type="entry name" value="PAS-like_dom_sf"/>
</dbReference>
<evidence type="ECO:0000313" key="2">
    <source>
        <dbReference type="EMBL" id="MBU9726999.1"/>
    </source>
</evidence>
<dbReference type="InterPro" id="IPR000014">
    <property type="entry name" value="PAS"/>
</dbReference>
<name>A0ABS6K8Z8_9FIRM</name>
<dbReference type="EMBL" id="JAHQCX010000008">
    <property type="protein sequence ID" value="MBU9726999.1"/>
    <property type="molecule type" value="Genomic_DNA"/>
</dbReference>
<evidence type="ECO:0000313" key="3">
    <source>
        <dbReference type="Proteomes" id="UP001314681"/>
    </source>
</evidence>
<gene>
    <name evidence="2" type="ORF">KTH90_13330</name>
</gene>
<dbReference type="InterPro" id="IPR013655">
    <property type="entry name" value="PAS_fold_3"/>
</dbReference>
<reference evidence="2 3" key="1">
    <citation type="submission" date="2021-06" db="EMBL/GenBank/DDBJ databases">
        <title>Description of novel taxa of the family Lachnospiraceae.</title>
        <authorList>
            <person name="Chaplin A.V."/>
            <person name="Sokolova S.R."/>
            <person name="Pikina A.P."/>
            <person name="Korzhanova M."/>
            <person name="Belova V."/>
            <person name="Korostin D."/>
            <person name="Efimov B.A."/>
        </authorList>
    </citation>
    <scope>NUCLEOTIDE SEQUENCE [LARGE SCALE GENOMIC DNA]</scope>
    <source>
        <strain evidence="2 3">ASD4241</strain>
    </source>
</reference>
<keyword evidence="3" id="KW-1185">Reference proteome</keyword>
<accession>A0ABS6K8Z8</accession>
<dbReference type="CDD" id="cd00130">
    <property type="entry name" value="PAS"/>
    <property type="match status" value="1"/>
</dbReference>
<dbReference type="RefSeq" id="WP_158355180.1">
    <property type="nucleotide sequence ID" value="NZ_JAHQCX010000008.1"/>
</dbReference>
<dbReference type="SUPFAM" id="SSF55785">
    <property type="entry name" value="PYP-like sensor domain (PAS domain)"/>
    <property type="match status" value="1"/>
</dbReference>
<organism evidence="2 3">
    <name type="scientific">Diplocloster modestus</name>
    <dbReference type="NCBI Taxonomy" id="2850322"/>
    <lineage>
        <taxon>Bacteria</taxon>
        <taxon>Bacillati</taxon>
        <taxon>Bacillota</taxon>
        <taxon>Clostridia</taxon>
        <taxon>Lachnospirales</taxon>
        <taxon>Lachnospiraceae</taxon>
        <taxon>Diplocloster</taxon>
    </lineage>
</organism>
<protein>
    <submittedName>
        <fullName evidence="2">PAS domain-containing protein</fullName>
    </submittedName>
</protein>
<proteinExistence type="predicted"/>
<sequence>METVEVEMLTNTVNGGTARLAVDDGMRIIAASEGYYRMTGYSGAESLEAPFYRKGVKLVLPQDLPVIASAIENLTRDEPIQITYRIRKKDGTIAWNIPAGVLRASVDDGICVLFANHEFYRQIGYTQIEFAGKDIKNQYLCSCTG</sequence>
<dbReference type="Proteomes" id="UP001314681">
    <property type="component" value="Unassembled WGS sequence"/>
</dbReference>
<comment type="caution">
    <text evidence="2">The sequence shown here is derived from an EMBL/GenBank/DDBJ whole genome shotgun (WGS) entry which is preliminary data.</text>
</comment>
<evidence type="ECO:0000259" key="1">
    <source>
        <dbReference type="Pfam" id="PF08447"/>
    </source>
</evidence>
<feature type="domain" description="PAS fold-3" evidence="1">
    <location>
        <begin position="28"/>
        <end position="95"/>
    </location>
</feature>
<dbReference type="Gene3D" id="3.30.450.20">
    <property type="entry name" value="PAS domain"/>
    <property type="match status" value="1"/>
</dbReference>